<evidence type="ECO:0000313" key="3">
    <source>
        <dbReference type="EMBL" id="AHL18984.1"/>
    </source>
</evidence>
<protein>
    <recommendedName>
        <fullName evidence="4">Transmembrane protein</fullName>
    </recommendedName>
</protein>
<dbReference type="EMBL" id="KJ094028">
    <property type="protein sequence ID" value="AHL18984.1"/>
    <property type="molecule type" value="Genomic_DNA"/>
</dbReference>
<gene>
    <name evidence="3" type="ORF">LP083-1_019</name>
</gene>
<proteinExistence type="predicted"/>
<name>A0A059T6G7_9CAUD</name>
<feature type="region of interest" description="Disordered" evidence="1">
    <location>
        <begin position="62"/>
        <end position="81"/>
    </location>
</feature>
<sequence>MDIKFKIEVNFSKKNDEQDNPPEQEKPSLLKQAFWIKILMPILITIVSFIVLIFFIAMTQGDSSDQKKPTEKPTFQQNFNF</sequence>
<keyword evidence="2" id="KW-0472">Membrane</keyword>
<evidence type="ECO:0000256" key="1">
    <source>
        <dbReference type="SAM" id="MobiDB-lite"/>
    </source>
</evidence>
<reference evidence="3" key="1">
    <citation type="journal article" date="2014" name="Appl. Environ. Microbiol.">
        <title>Comparative genomic and morphological analysis of Listeria phages isolated from farm environments.</title>
        <authorList>
            <person name="Denes T."/>
            <person name="Vongkamjan K."/>
            <person name="Ackermann H.W."/>
            <person name="Moreno Switt A.I."/>
            <person name="Wiedmann M."/>
            <person name="den Bakker H.C."/>
        </authorList>
    </citation>
    <scope>NUCLEOTIDE SEQUENCE</scope>
</reference>
<organism evidence="3">
    <name type="scientific">Listeria phage LP-083-1</name>
    <dbReference type="NCBI Taxonomy" id="1458854"/>
    <lineage>
        <taxon>Viruses</taxon>
        <taxon>Duplodnaviria</taxon>
        <taxon>Heunggongvirae</taxon>
        <taxon>Uroviricota</taxon>
        <taxon>Caudoviricetes</taxon>
    </lineage>
</organism>
<keyword evidence="2" id="KW-1133">Transmembrane helix</keyword>
<keyword evidence="2" id="KW-0812">Transmembrane</keyword>
<evidence type="ECO:0008006" key="4">
    <source>
        <dbReference type="Google" id="ProtNLM"/>
    </source>
</evidence>
<accession>A0A059T6G7</accession>
<evidence type="ECO:0000256" key="2">
    <source>
        <dbReference type="SAM" id="Phobius"/>
    </source>
</evidence>
<feature type="transmembrane region" description="Helical" evidence="2">
    <location>
        <begin position="34"/>
        <end position="58"/>
    </location>
</feature>